<dbReference type="Proteomes" id="UP001589647">
    <property type="component" value="Unassembled WGS sequence"/>
</dbReference>
<keyword evidence="2" id="KW-1185">Reference proteome</keyword>
<evidence type="ECO:0000313" key="2">
    <source>
        <dbReference type="Proteomes" id="UP001589647"/>
    </source>
</evidence>
<accession>A0ABV5II12</accession>
<dbReference type="RefSeq" id="WP_189649253.1">
    <property type="nucleotide sequence ID" value="NZ_BMRC01000009.1"/>
</dbReference>
<evidence type="ECO:0000313" key="1">
    <source>
        <dbReference type="EMBL" id="MFB9203680.1"/>
    </source>
</evidence>
<gene>
    <name evidence="1" type="ORF">ACFFV7_20995</name>
</gene>
<comment type="caution">
    <text evidence="1">The sequence shown here is derived from an EMBL/GenBank/DDBJ whole genome shotgun (WGS) entry which is preliminary data.</text>
</comment>
<sequence>MRDLAAQAADALRALDEALLALLKALPPENAGARAALRAELLRAGVTDEVASRCLTVLRTVLSEENGRPSDYIGVAAVFECAFCGSAPDPADLVVGKSVSICLGCALLATAGATRGDREPVERPCAFCGARAVPDHLRADGDVTVCHACGELVLYIIASKKRAG</sequence>
<reference evidence="1 2" key="1">
    <citation type="submission" date="2024-09" db="EMBL/GenBank/DDBJ databases">
        <authorList>
            <person name="Sun Q."/>
            <person name="Mori K."/>
        </authorList>
    </citation>
    <scope>NUCLEOTIDE SEQUENCE [LARGE SCALE GENOMIC DNA]</scope>
    <source>
        <strain evidence="1 2">CCM 3426</strain>
    </source>
</reference>
<name>A0ABV5II12_9ACTN</name>
<protein>
    <submittedName>
        <fullName evidence="1">Uncharacterized protein</fullName>
    </submittedName>
</protein>
<proteinExistence type="predicted"/>
<dbReference type="EMBL" id="JBHMEI010000015">
    <property type="protein sequence ID" value="MFB9203680.1"/>
    <property type="molecule type" value="Genomic_DNA"/>
</dbReference>
<organism evidence="1 2">
    <name type="scientific">Nonomuraea spiralis</name>
    <dbReference type="NCBI Taxonomy" id="46182"/>
    <lineage>
        <taxon>Bacteria</taxon>
        <taxon>Bacillati</taxon>
        <taxon>Actinomycetota</taxon>
        <taxon>Actinomycetes</taxon>
        <taxon>Streptosporangiales</taxon>
        <taxon>Streptosporangiaceae</taxon>
        <taxon>Nonomuraea</taxon>
    </lineage>
</organism>